<reference evidence="12" key="1">
    <citation type="submission" date="2020-10" db="EMBL/GenBank/DDBJ databases">
        <authorList>
            <person name="Gilroy R."/>
        </authorList>
    </citation>
    <scope>NUCLEOTIDE SEQUENCE</scope>
    <source>
        <strain evidence="12">D3-1215</strain>
    </source>
</reference>
<organism evidence="12 13">
    <name type="scientific">Candidatus Enterocola intestinipullorum</name>
    <dbReference type="NCBI Taxonomy" id="2840783"/>
    <lineage>
        <taxon>Bacteria</taxon>
        <taxon>Pseudomonadati</taxon>
        <taxon>Bacteroidota</taxon>
        <taxon>Bacteroidia</taxon>
        <taxon>Bacteroidales</taxon>
        <taxon>Candidatus Enterocola</taxon>
    </lineage>
</organism>
<dbReference type="InterPro" id="IPR050626">
    <property type="entry name" value="Peptidase_M16"/>
</dbReference>
<evidence type="ECO:0000313" key="13">
    <source>
        <dbReference type="Proteomes" id="UP000823637"/>
    </source>
</evidence>
<feature type="signal peptide" evidence="9">
    <location>
        <begin position="1"/>
        <end position="19"/>
    </location>
</feature>
<keyword evidence="6" id="KW-0862">Zinc</keyword>
<reference evidence="12" key="2">
    <citation type="journal article" date="2021" name="PeerJ">
        <title>Extensive microbial diversity within the chicken gut microbiome revealed by metagenomics and culture.</title>
        <authorList>
            <person name="Gilroy R."/>
            <person name="Ravi A."/>
            <person name="Getino M."/>
            <person name="Pursley I."/>
            <person name="Horton D.L."/>
            <person name="Alikhan N.F."/>
            <person name="Baker D."/>
            <person name="Gharbi K."/>
            <person name="Hall N."/>
            <person name="Watson M."/>
            <person name="Adriaenssens E.M."/>
            <person name="Foster-Nyarko E."/>
            <person name="Jarju S."/>
            <person name="Secka A."/>
            <person name="Antonio M."/>
            <person name="Oren A."/>
            <person name="Chaudhuri R.R."/>
            <person name="La Ragione R."/>
            <person name="Hildebrand F."/>
            <person name="Pallen M.J."/>
        </authorList>
    </citation>
    <scope>NUCLEOTIDE SEQUENCE</scope>
    <source>
        <strain evidence="12">D3-1215</strain>
    </source>
</reference>
<dbReference type="InterPro" id="IPR011765">
    <property type="entry name" value="Pept_M16_N"/>
</dbReference>
<evidence type="ECO:0000259" key="10">
    <source>
        <dbReference type="Pfam" id="PF00675"/>
    </source>
</evidence>
<keyword evidence="7" id="KW-0482">Metalloprotease</keyword>
<evidence type="ECO:0000256" key="5">
    <source>
        <dbReference type="ARBA" id="ARBA00022801"/>
    </source>
</evidence>
<feature type="domain" description="Peptidase M16 C-terminal" evidence="11">
    <location>
        <begin position="707"/>
        <end position="871"/>
    </location>
</feature>
<gene>
    <name evidence="12" type="ORF">IAC32_04690</name>
</gene>
<dbReference type="InterPro" id="IPR011249">
    <property type="entry name" value="Metalloenz_LuxS/M16"/>
</dbReference>
<keyword evidence="4" id="KW-0479">Metal-binding</keyword>
<keyword evidence="5" id="KW-0378">Hydrolase</keyword>
<dbReference type="Gene3D" id="3.30.830.10">
    <property type="entry name" value="Metalloenzyme, LuxS/M16 peptidase-like"/>
    <property type="match status" value="4"/>
</dbReference>
<evidence type="ECO:0000256" key="2">
    <source>
        <dbReference type="ARBA" id="ARBA00007261"/>
    </source>
</evidence>
<dbReference type="PROSITE" id="PS00143">
    <property type="entry name" value="INSULINASE"/>
    <property type="match status" value="1"/>
</dbReference>
<comment type="caution">
    <text evidence="12">The sequence shown here is derived from an EMBL/GenBank/DDBJ whole genome shotgun (WGS) entry which is preliminary data.</text>
</comment>
<dbReference type="PANTHER" id="PTHR43690">
    <property type="entry name" value="NARDILYSIN"/>
    <property type="match status" value="1"/>
</dbReference>
<accession>A0A9D9EKV9</accession>
<sequence>MKKRILPALLVLCSLPLMAQQETAQVPQVTPLPQDTALYYGKLENGLTYYVRRNTFIPGRASFYIAQNVGSILEEPSQRGLAHFLEHMAFNGTVHYPGKGIIDYLETIGVKFGANLNAYTGVDETVYNIKDVPVERISTADSCLLILRDWSDGILLEPDEIDKERAVIEEEWRTRNNGYQRMAEEAARQIYAGGKYADAFPIGSMDVVRNFKYSTLRNYYKKWYRPDLQAVIVVGDIDPVRTVEKIKELFADRKMPKKAAERIWYPVSDNAAPIIVSTTDNELSVANLLLFQKQDVVPFAMRASVENFAEEYRRALVAMMVNSRLSEIAQSPNPPFVGANYGISPFFISKTKDAESYEFYFAPSRFEENLVRLLTERERVKRYGFTQGELQRAKDELLMSYAKLFNERENQNNEYFVQKYVGNFTSGNPAASIETCYQLAQAFSHVMTLDFVNASCISDNDSNMVVWLMSPENAKELMPSKERVEFLIDSVAGAQIEPYRDDFERKELISDLPAAGSIASTEKLPYGITKYVLSNGAEVYVKPTDFKSDEILLHVEGKGGMSLENEGDAVTMNFLDDFASLGGLGEFSAVELQKQLSGKRLDMGASVDVYSQLVGGSSDVESFENLMQLLYLQFTSVREDSAAYQAYMDRIAGVFKNIEQLPAVTLADSVIAAVYDNHPFAKRLRYEDLPQVDYKKGLEILRRRFGNAAAMDFVIVGNVDTTSLKPLLCRYVASLPASDTVEVWQNCGFAPVPGERYVRYGKTMQDPKTSVSITYSGELPYTLKNIVALNVFENILDIVYTATVREEEGGTYGVSTSSSLEKEPTEHFEFKIKFDSDSAKVDRLLPIIGNEIKRMAEEGPSAGNLQKVKEYLAKVYTDNQEQNGYWLNVINQFVQNGVDMQSAYMATLESIDATAIKEMAKTVYECGNYKEVVQIGTAAVSRQ</sequence>
<evidence type="ECO:0000256" key="9">
    <source>
        <dbReference type="SAM" id="SignalP"/>
    </source>
</evidence>
<name>A0A9D9EKV9_9BACT</name>
<feature type="domain" description="Peptidase M16 C-terminal" evidence="11">
    <location>
        <begin position="211"/>
        <end position="281"/>
    </location>
</feature>
<evidence type="ECO:0000256" key="8">
    <source>
        <dbReference type="RuleBase" id="RU004447"/>
    </source>
</evidence>
<evidence type="ECO:0000259" key="11">
    <source>
        <dbReference type="Pfam" id="PF05193"/>
    </source>
</evidence>
<keyword evidence="9" id="KW-0732">Signal</keyword>
<dbReference type="InterPro" id="IPR001431">
    <property type="entry name" value="Pept_M16_Zn_BS"/>
</dbReference>
<feature type="chain" id="PRO_5038363587" evidence="9">
    <location>
        <begin position="20"/>
        <end position="943"/>
    </location>
</feature>
<proteinExistence type="inferred from homology"/>
<dbReference type="EMBL" id="JADIMR010000071">
    <property type="protein sequence ID" value="MBO8447024.1"/>
    <property type="molecule type" value="Genomic_DNA"/>
</dbReference>
<evidence type="ECO:0000313" key="12">
    <source>
        <dbReference type="EMBL" id="MBO8447024.1"/>
    </source>
</evidence>
<protein>
    <submittedName>
        <fullName evidence="12">Insulinase family protein</fullName>
    </submittedName>
</protein>
<evidence type="ECO:0000256" key="4">
    <source>
        <dbReference type="ARBA" id="ARBA00022723"/>
    </source>
</evidence>
<evidence type="ECO:0000256" key="1">
    <source>
        <dbReference type="ARBA" id="ARBA00001947"/>
    </source>
</evidence>
<dbReference type="Pfam" id="PF00675">
    <property type="entry name" value="Peptidase_M16"/>
    <property type="match status" value="1"/>
</dbReference>
<dbReference type="Pfam" id="PF05193">
    <property type="entry name" value="Peptidase_M16_C"/>
    <property type="match status" value="2"/>
</dbReference>
<dbReference type="GO" id="GO:0006508">
    <property type="term" value="P:proteolysis"/>
    <property type="evidence" value="ECO:0007669"/>
    <property type="project" value="UniProtKB-KW"/>
</dbReference>
<evidence type="ECO:0000256" key="6">
    <source>
        <dbReference type="ARBA" id="ARBA00022833"/>
    </source>
</evidence>
<dbReference type="GO" id="GO:0004222">
    <property type="term" value="F:metalloendopeptidase activity"/>
    <property type="evidence" value="ECO:0007669"/>
    <property type="project" value="InterPro"/>
</dbReference>
<dbReference type="GO" id="GO:0046872">
    <property type="term" value="F:metal ion binding"/>
    <property type="evidence" value="ECO:0007669"/>
    <property type="project" value="UniProtKB-KW"/>
</dbReference>
<dbReference type="PANTHER" id="PTHR43690:SF34">
    <property type="entry name" value="ZINC PROTEASE PQQL-LIKE"/>
    <property type="match status" value="1"/>
</dbReference>
<dbReference type="InterPro" id="IPR007863">
    <property type="entry name" value="Peptidase_M16_C"/>
</dbReference>
<comment type="cofactor">
    <cofactor evidence="1">
        <name>Zn(2+)</name>
        <dbReference type="ChEBI" id="CHEBI:29105"/>
    </cofactor>
</comment>
<evidence type="ECO:0000256" key="7">
    <source>
        <dbReference type="ARBA" id="ARBA00023049"/>
    </source>
</evidence>
<dbReference type="SUPFAM" id="SSF63411">
    <property type="entry name" value="LuxS/MPP-like metallohydrolase"/>
    <property type="match status" value="3"/>
</dbReference>
<dbReference type="Proteomes" id="UP000823637">
    <property type="component" value="Unassembled WGS sequence"/>
</dbReference>
<evidence type="ECO:0000256" key="3">
    <source>
        <dbReference type="ARBA" id="ARBA00022670"/>
    </source>
</evidence>
<comment type="similarity">
    <text evidence="2 8">Belongs to the peptidase M16 family.</text>
</comment>
<dbReference type="AlphaFoldDB" id="A0A9D9EKV9"/>
<feature type="domain" description="Peptidase M16 N-terminal" evidence="10">
    <location>
        <begin position="68"/>
        <end position="186"/>
    </location>
</feature>
<keyword evidence="3" id="KW-0645">Protease</keyword>